<keyword evidence="2" id="KW-1185">Reference proteome</keyword>
<protein>
    <submittedName>
        <fullName evidence="1">Uncharacterized protein</fullName>
    </submittedName>
</protein>
<evidence type="ECO:0000313" key="2">
    <source>
        <dbReference type="Proteomes" id="UP000624183"/>
    </source>
</evidence>
<reference evidence="2" key="1">
    <citation type="journal article" date="2019" name="Int. J. Syst. Evol. Microbiol.">
        <title>The Global Catalogue of Microorganisms (GCM) 10K type strain sequencing project: providing services to taxonomists for standard genome sequencing and annotation.</title>
        <authorList>
            <consortium name="The Broad Institute Genomics Platform"/>
            <consortium name="The Broad Institute Genome Sequencing Center for Infectious Disease"/>
            <person name="Wu L."/>
            <person name="Ma J."/>
        </authorList>
    </citation>
    <scope>NUCLEOTIDE SEQUENCE [LARGE SCALE GENOMIC DNA]</scope>
    <source>
        <strain evidence="2">JCM 4602</strain>
    </source>
</reference>
<name>A0ABQ3CB26_9ACTN</name>
<organism evidence="1 2">
    <name type="scientific">Streptomyces rubiginosohelvolus</name>
    <dbReference type="NCBI Taxonomy" id="67362"/>
    <lineage>
        <taxon>Bacteria</taxon>
        <taxon>Bacillati</taxon>
        <taxon>Actinomycetota</taxon>
        <taxon>Actinomycetes</taxon>
        <taxon>Kitasatosporales</taxon>
        <taxon>Streptomycetaceae</taxon>
        <taxon>Streptomyces</taxon>
    </lineage>
</organism>
<accession>A0ABQ3CB26</accession>
<dbReference type="EMBL" id="BMUW01000026">
    <property type="protein sequence ID" value="GGZ82202.1"/>
    <property type="molecule type" value="Genomic_DNA"/>
</dbReference>
<dbReference type="Proteomes" id="UP000624183">
    <property type="component" value="Unassembled WGS sequence"/>
</dbReference>
<gene>
    <name evidence="1" type="ORF">GCM10010328_65890</name>
</gene>
<proteinExistence type="predicted"/>
<comment type="caution">
    <text evidence="1">The sequence shown here is derived from an EMBL/GenBank/DDBJ whole genome shotgun (WGS) entry which is preliminary data.</text>
</comment>
<sequence>MPLSPPADSTATYYPPAILSWHIGDGSFYIELPISLDLCNFLEDEDLVTIAETVETRLKTQYPEYKIVRFMTWKPSAPVGEIRVTVQDAPPQEPEPDPEEQGQ</sequence>
<evidence type="ECO:0000313" key="1">
    <source>
        <dbReference type="EMBL" id="GGZ82202.1"/>
    </source>
</evidence>